<evidence type="ECO:0000256" key="11">
    <source>
        <dbReference type="ARBA" id="ARBA00023137"/>
    </source>
</evidence>
<dbReference type="GO" id="GO:0004714">
    <property type="term" value="F:transmembrane receptor protein tyrosine kinase activity"/>
    <property type="evidence" value="ECO:0007669"/>
    <property type="project" value="UniProtKB-EC"/>
</dbReference>
<keyword evidence="4" id="KW-0808">Transferase</keyword>
<dbReference type="CDD" id="cd00064">
    <property type="entry name" value="FU"/>
    <property type="match status" value="3"/>
</dbReference>
<dbReference type="FunFam" id="2.10.220.10:FF:000001">
    <property type="entry name" value="Receptor protein-tyrosine kinase"/>
    <property type="match status" value="1"/>
</dbReference>
<dbReference type="InterPro" id="IPR044912">
    <property type="entry name" value="Egfr_JX_dom"/>
</dbReference>
<feature type="transmembrane region" description="Helical" evidence="16">
    <location>
        <begin position="434"/>
        <end position="456"/>
    </location>
</feature>
<dbReference type="InterPro" id="IPR006211">
    <property type="entry name" value="Furin-like_Cys-rich_dom"/>
</dbReference>
<dbReference type="SMART" id="SM00261">
    <property type="entry name" value="FU"/>
    <property type="match status" value="3"/>
</dbReference>
<evidence type="ECO:0000256" key="15">
    <source>
        <dbReference type="ARBA" id="ARBA00051243"/>
    </source>
</evidence>
<keyword evidence="12" id="KW-1015">Disulfide bond</keyword>
<reference evidence="21" key="2">
    <citation type="submission" date="2025-09" db="UniProtKB">
        <authorList>
            <consortium name="Ensembl"/>
        </authorList>
    </citation>
    <scope>IDENTIFICATION</scope>
</reference>
<dbReference type="Pfam" id="PF01030">
    <property type="entry name" value="Recep_L_domain"/>
    <property type="match status" value="1"/>
</dbReference>
<dbReference type="EC" id="2.7.10.1" evidence="2"/>
<keyword evidence="6" id="KW-0547">Nucleotide-binding</keyword>
<name>A0A3Q2ZNC5_KRYMA</name>
<dbReference type="AlphaFoldDB" id="A0A3Q2ZNC5"/>
<protein>
    <recommendedName>
        <fullName evidence="2">receptor protein-tyrosine kinase</fullName>
        <ecNumber evidence="2">2.7.10.1</ecNumber>
    </recommendedName>
</protein>
<sequence>KALLCAEQCNRRCHGPKPGDCCNDHCAAGCTGPQAHECLACKDFNDDGTCKDTCPPLKIYNSKLEQVIDNPNAKYNYGAMCVKACPHNYVVTEGSCVRSCRAGLHEVNENGVQRCKPCEGPCPKACDGIGIGSLTNAMAVNSSNIDSFKECTKINGNIIFIELVLIGCFRDPHYQIPPMDPEKLENFRTVKEITGYLMISSWPQNRTSLSVFENLEMIRGRSKVQNQYSLVMVNLKHLRWLGLRSLKEVSAGNVMLKLNSDLCYTQTVNWSLLFKSKDQTNKSVGSQCSQQNQTCDYECSKDGCWGPGPTMCLSCRHFDRRGRCVAQCNLLQGEPREVEINGHCVECHSECFTMSGDSTCRGPGPGNCSKCAHYKDGHLCVARCPHGVLGDKNTLIWKYPDKSAQCQLCHPNCTQGCSGPGLSGCPGEMKHSTLAVAVVGGLLVAVILLLLILVLLRRRRIKKKRDLRRILQEKEVGRYCCNKSRLRVIQNRRNR</sequence>
<dbReference type="FunFam" id="3.80.20.20:FF:000013">
    <property type="entry name" value="Erb-b2 receptor tyrosine kinase 3a"/>
    <property type="match status" value="1"/>
</dbReference>
<keyword evidence="11" id="KW-0829">Tyrosine-protein kinase</keyword>
<evidence type="ECO:0000256" key="1">
    <source>
        <dbReference type="ARBA" id="ARBA00004479"/>
    </source>
</evidence>
<dbReference type="SUPFAM" id="SSF52058">
    <property type="entry name" value="L domain-like"/>
    <property type="match status" value="1"/>
</dbReference>
<evidence type="ECO:0000256" key="4">
    <source>
        <dbReference type="ARBA" id="ARBA00022679"/>
    </source>
</evidence>
<dbReference type="SUPFAM" id="SSF57184">
    <property type="entry name" value="Growth factor receptor domain"/>
    <property type="match status" value="2"/>
</dbReference>
<evidence type="ECO:0000256" key="5">
    <source>
        <dbReference type="ARBA" id="ARBA00022692"/>
    </source>
</evidence>
<dbReference type="Pfam" id="PF00757">
    <property type="entry name" value="Furin-like"/>
    <property type="match status" value="1"/>
</dbReference>
<comment type="subcellular location">
    <subcellularLocation>
        <location evidence="1">Membrane</location>
        <topology evidence="1">Single-pass type I membrane protein</topology>
    </subcellularLocation>
</comment>
<dbReference type="InterPro" id="IPR032778">
    <property type="entry name" value="GF_recep_IV"/>
</dbReference>
<dbReference type="Pfam" id="PF14843">
    <property type="entry name" value="GF_recep_IV"/>
    <property type="match status" value="1"/>
</dbReference>
<evidence type="ECO:0000256" key="8">
    <source>
        <dbReference type="ARBA" id="ARBA00022840"/>
    </source>
</evidence>
<reference evidence="21" key="1">
    <citation type="submission" date="2025-08" db="UniProtKB">
        <authorList>
            <consortium name="Ensembl"/>
        </authorList>
    </citation>
    <scope>IDENTIFICATION</scope>
</reference>
<keyword evidence="9 16" id="KW-1133">Transmembrane helix</keyword>
<dbReference type="Gene3D" id="6.10.250.2930">
    <property type="match status" value="1"/>
</dbReference>
<keyword evidence="22" id="KW-1185">Reference proteome</keyword>
<dbReference type="FunFam" id="2.10.220.10:FF:000002">
    <property type="entry name" value="Receptor protein-tyrosine kinase"/>
    <property type="match status" value="1"/>
</dbReference>
<keyword evidence="10 16" id="KW-0472">Membrane</keyword>
<keyword evidence="14" id="KW-0325">Glycoprotein</keyword>
<dbReference type="InterPro" id="IPR009030">
    <property type="entry name" value="Growth_fac_rcpt_cys_sf"/>
</dbReference>
<comment type="catalytic activity">
    <reaction evidence="15">
        <text>L-tyrosyl-[protein] + ATP = O-phospho-L-tyrosyl-[protein] + ADP + H(+)</text>
        <dbReference type="Rhea" id="RHEA:10596"/>
        <dbReference type="Rhea" id="RHEA-COMP:10136"/>
        <dbReference type="Rhea" id="RHEA-COMP:20101"/>
        <dbReference type="ChEBI" id="CHEBI:15378"/>
        <dbReference type="ChEBI" id="CHEBI:30616"/>
        <dbReference type="ChEBI" id="CHEBI:46858"/>
        <dbReference type="ChEBI" id="CHEBI:61978"/>
        <dbReference type="ChEBI" id="CHEBI:456216"/>
        <dbReference type="EC" id="2.7.10.1"/>
    </reaction>
</comment>
<evidence type="ECO:0000256" key="7">
    <source>
        <dbReference type="ARBA" id="ARBA00022777"/>
    </source>
</evidence>
<evidence type="ECO:0000256" key="13">
    <source>
        <dbReference type="ARBA" id="ARBA00023170"/>
    </source>
</evidence>
<dbReference type="Proteomes" id="UP000264800">
    <property type="component" value="Unplaced"/>
</dbReference>
<dbReference type="GO" id="GO:0005524">
    <property type="term" value="F:ATP binding"/>
    <property type="evidence" value="ECO:0007669"/>
    <property type="project" value="UniProtKB-KW"/>
</dbReference>
<dbReference type="GeneTree" id="ENSGT00940000155450"/>
<dbReference type="InterPro" id="IPR049328">
    <property type="entry name" value="TM_ErbB1"/>
</dbReference>
<evidence type="ECO:0000256" key="6">
    <source>
        <dbReference type="ARBA" id="ARBA00022741"/>
    </source>
</evidence>
<evidence type="ECO:0000259" key="17">
    <source>
        <dbReference type="Pfam" id="PF00757"/>
    </source>
</evidence>
<dbReference type="InterPro" id="IPR006212">
    <property type="entry name" value="Furin_repeat"/>
</dbReference>
<dbReference type="Gene3D" id="2.10.220.10">
    <property type="entry name" value="Hormone Receptor, Insulin-like Growth Factor Receptor 1, Chain A, domain 2"/>
    <property type="match status" value="3"/>
</dbReference>
<organism evidence="21 22">
    <name type="scientific">Kryptolebias marmoratus</name>
    <name type="common">Mangrove killifish</name>
    <name type="synonym">Rivulus marmoratus</name>
    <dbReference type="NCBI Taxonomy" id="37003"/>
    <lineage>
        <taxon>Eukaryota</taxon>
        <taxon>Metazoa</taxon>
        <taxon>Chordata</taxon>
        <taxon>Craniata</taxon>
        <taxon>Vertebrata</taxon>
        <taxon>Euteleostomi</taxon>
        <taxon>Actinopterygii</taxon>
        <taxon>Neopterygii</taxon>
        <taxon>Teleostei</taxon>
        <taxon>Neoteleostei</taxon>
        <taxon>Acanthomorphata</taxon>
        <taxon>Ovalentaria</taxon>
        <taxon>Atherinomorphae</taxon>
        <taxon>Cyprinodontiformes</taxon>
        <taxon>Rivulidae</taxon>
        <taxon>Kryptolebias</taxon>
    </lineage>
</organism>
<evidence type="ECO:0000256" key="9">
    <source>
        <dbReference type="ARBA" id="ARBA00022989"/>
    </source>
</evidence>
<evidence type="ECO:0000259" key="20">
    <source>
        <dbReference type="Pfam" id="PF21314"/>
    </source>
</evidence>
<dbReference type="Ensembl" id="ENSKMAT00000005261.1">
    <property type="protein sequence ID" value="ENSKMAP00000005171.1"/>
    <property type="gene ID" value="ENSKMAG00000003851.1"/>
</dbReference>
<keyword evidence="7" id="KW-0418">Kinase</keyword>
<accession>A0A3Q2ZNC5</accession>
<evidence type="ECO:0000256" key="12">
    <source>
        <dbReference type="ARBA" id="ARBA00023157"/>
    </source>
</evidence>
<evidence type="ECO:0000256" key="2">
    <source>
        <dbReference type="ARBA" id="ARBA00011902"/>
    </source>
</evidence>
<evidence type="ECO:0000256" key="14">
    <source>
        <dbReference type="ARBA" id="ARBA00023180"/>
    </source>
</evidence>
<evidence type="ECO:0000256" key="10">
    <source>
        <dbReference type="ARBA" id="ARBA00023136"/>
    </source>
</evidence>
<evidence type="ECO:0000256" key="16">
    <source>
        <dbReference type="SAM" id="Phobius"/>
    </source>
</evidence>
<dbReference type="InterPro" id="IPR000494">
    <property type="entry name" value="Rcpt_L-dom"/>
</dbReference>
<feature type="domain" description="Receptor L-domain" evidence="18">
    <location>
        <begin position="151"/>
        <end position="273"/>
    </location>
</feature>
<feature type="domain" description="Epidermal growth factor receptor-like transmembrane-juxtamembrane segment" evidence="20">
    <location>
        <begin position="435"/>
        <end position="469"/>
    </location>
</feature>
<proteinExistence type="predicted"/>
<feature type="domain" description="Furin-like cysteine-rich" evidence="17">
    <location>
        <begin position="4"/>
        <end position="127"/>
    </location>
</feature>
<dbReference type="Pfam" id="PF21314">
    <property type="entry name" value="TM_ErbB1"/>
    <property type="match status" value="1"/>
</dbReference>
<dbReference type="GO" id="GO:0007169">
    <property type="term" value="P:cell surface receptor protein tyrosine kinase signaling pathway"/>
    <property type="evidence" value="ECO:0007669"/>
    <property type="project" value="UniProtKB-ARBA"/>
</dbReference>
<dbReference type="Gene3D" id="3.80.20.20">
    <property type="entry name" value="Receptor L-domain"/>
    <property type="match status" value="1"/>
</dbReference>
<evidence type="ECO:0000313" key="22">
    <source>
        <dbReference type="Proteomes" id="UP000264800"/>
    </source>
</evidence>
<evidence type="ECO:0000313" key="21">
    <source>
        <dbReference type="Ensembl" id="ENSKMAP00000005171.1"/>
    </source>
</evidence>
<keyword evidence="5 16" id="KW-0812">Transmembrane</keyword>
<dbReference type="InterPro" id="IPR036941">
    <property type="entry name" value="Rcpt_L-dom_sf"/>
</dbReference>
<evidence type="ECO:0000259" key="19">
    <source>
        <dbReference type="Pfam" id="PF14843"/>
    </source>
</evidence>
<feature type="domain" description="Growth factor receptor" evidence="19">
    <location>
        <begin position="294"/>
        <end position="425"/>
    </location>
</feature>
<evidence type="ECO:0000256" key="3">
    <source>
        <dbReference type="ARBA" id="ARBA00022553"/>
    </source>
</evidence>
<keyword evidence="3" id="KW-0597">Phosphoprotein</keyword>
<keyword evidence="8" id="KW-0067">ATP-binding</keyword>
<evidence type="ECO:0000259" key="18">
    <source>
        <dbReference type="Pfam" id="PF01030"/>
    </source>
</evidence>
<dbReference type="GO" id="GO:0016020">
    <property type="term" value="C:membrane"/>
    <property type="evidence" value="ECO:0007669"/>
    <property type="project" value="UniProtKB-SubCell"/>
</dbReference>
<keyword evidence="13" id="KW-0675">Receptor</keyword>